<dbReference type="AlphaFoldDB" id="M2QYE4"/>
<dbReference type="PROSITE" id="PS00108">
    <property type="entry name" value="PROTEIN_KINASE_ST"/>
    <property type="match status" value="1"/>
</dbReference>
<dbReference type="STRING" id="914234.M2QYE4"/>
<feature type="domain" description="Protein kinase" evidence="1">
    <location>
        <begin position="28"/>
        <end position="270"/>
    </location>
</feature>
<dbReference type="Pfam" id="PF07714">
    <property type="entry name" value="PK_Tyr_Ser-Thr"/>
    <property type="match status" value="1"/>
</dbReference>
<reference evidence="2 3" key="1">
    <citation type="journal article" date="2012" name="Proc. Natl. Acad. Sci. U.S.A.">
        <title>Comparative genomics of Ceriporiopsis subvermispora and Phanerochaete chrysosporium provide insight into selective ligninolysis.</title>
        <authorList>
            <person name="Fernandez-Fueyo E."/>
            <person name="Ruiz-Duenas F.J."/>
            <person name="Ferreira P."/>
            <person name="Floudas D."/>
            <person name="Hibbett D.S."/>
            <person name="Canessa P."/>
            <person name="Larrondo L.F."/>
            <person name="James T.Y."/>
            <person name="Seelenfreund D."/>
            <person name="Lobos S."/>
            <person name="Polanco R."/>
            <person name="Tello M."/>
            <person name="Honda Y."/>
            <person name="Watanabe T."/>
            <person name="Watanabe T."/>
            <person name="Ryu J.S."/>
            <person name="Kubicek C.P."/>
            <person name="Schmoll M."/>
            <person name="Gaskell J."/>
            <person name="Hammel K.E."/>
            <person name="St John F.J."/>
            <person name="Vanden Wymelenberg A."/>
            <person name="Sabat G."/>
            <person name="Splinter BonDurant S."/>
            <person name="Syed K."/>
            <person name="Yadav J.S."/>
            <person name="Doddapaneni H."/>
            <person name="Subramanian V."/>
            <person name="Lavin J.L."/>
            <person name="Oguiza J.A."/>
            <person name="Perez G."/>
            <person name="Pisabarro A.G."/>
            <person name="Ramirez L."/>
            <person name="Santoyo F."/>
            <person name="Master E."/>
            <person name="Coutinho P.M."/>
            <person name="Henrissat B."/>
            <person name="Lombard V."/>
            <person name="Magnuson J.K."/>
            <person name="Kuees U."/>
            <person name="Hori C."/>
            <person name="Igarashi K."/>
            <person name="Samejima M."/>
            <person name="Held B.W."/>
            <person name="Barry K.W."/>
            <person name="LaButti K.M."/>
            <person name="Lapidus A."/>
            <person name="Lindquist E.A."/>
            <person name="Lucas S.M."/>
            <person name="Riley R."/>
            <person name="Salamov A.A."/>
            <person name="Hoffmeister D."/>
            <person name="Schwenk D."/>
            <person name="Hadar Y."/>
            <person name="Yarden O."/>
            <person name="de Vries R.P."/>
            <person name="Wiebenga A."/>
            <person name="Stenlid J."/>
            <person name="Eastwood D."/>
            <person name="Grigoriev I.V."/>
            <person name="Berka R.M."/>
            <person name="Blanchette R.A."/>
            <person name="Kersten P."/>
            <person name="Martinez A.T."/>
            <person name="Vicuna R."/>
            <person name="Cullen D."/>
        </authorList>
    </citation>
    <scope>NUCLEOTIDE SEQUENCE [LARGE SCALE GENOMIC DNA]</scope>
    <source>
        <strain evidence="2 3">B</strain>
    </source>
</reference>
<dbReference type="Proteomes" id="UP000016930">
    <property type="component" value="Unassembled WGS sequence"/>
</dbReference>
<dbReference type="OrthoDB" id="3265205at2759"/>
<organism evidence="2 3">
    <name type="scientific">Ceriporiopsis subvermispora (strain B)</name>
    <name type="common">White-rot fungus</name>
    <name type="synonym">Gelatoporia subvermispora</name>
    <dbReference type="NCBI Taxonomy" id="914234"/>
    <lineage>
        <taxon>Eukaryota</taxon>
        <taxon>Fungi</taxon>
        <taxon>Dikarya</taxon>
        <taxon>Basidiomycota</taxon>
        <taxon>Agaricomycotina</taxon>
        <taxon>Agaricomycetes</taxon>
        <taxon>Polyporales</taxon>
        <taxon>Gelatoporiaceae</taxon>
        <taxon>Gelatoporia</taxon>
    </lineage>
</organism>
<protein>
    <recommendedName>
        <fullName evidence="1">Protein kinase domain-containing protein</fullName>
    </recommendedName>
</protein>
<dbReference type="PIRSF" id="PIRSF000654">
    <property type="entry name" value="Integrin-linked_kinase"/>
    <property type="match status" value="1"/>
</dbReference>
<dbReference type="InterPro" id="IPR001245">
    <property type="entry name" value="Ser-Thr/Tyr_kinase_cat_dom"/>
</dbReference>
<gene>
    <name evidence="2" type="ORF">CERSUDRAFT_144863</name>
</gene>
<evidence type="ECO:0000313" key="3">
    <source>
        <dbReference type="Proteomes" id="UP000016930"/>
    </source>
</evidence>
<evidence type="ECO:0000259" key="1">
    <source>
        <dbReference type="PROSITE" id="PS50011"/>
    </source>
</evidence>
<dbReference type="InterPro" id="IPR000719">
    <property type="entry name" value="Prot_kinase_dom"/>
</dbReference>
<dbReference type="SUPFAM" id="SSF56112">
    <property type="entry name" value="Protein kinase-like (PK-like)"/>
    <property type="match status" value="1"/>
</dbReference>
<sequence>MLRKVCQKARILPKSFNLPRDSTTIYHRDQRRPAAVGGSADIWRGGYRGRAVALKVIRVCDEAGSERTGDLFCEAVIWKHLRHRNITPFYGIDTQHYPLSFVSKWMLHGTITEYFKQNHGVDVSDVVDGLKYLHDLGIVHGDLKGSNVLVDEELVACLSDFGLAALIVGGSVRYMAPEIMDSEEFGLDRAVLSPQTDVYSLGMTIWEMFAGCPPFNVLPRDPVVIRRVLQGVRPERSQGADLLGLSDEVWELIEQCWCTEWSKRPSMESI</sequence>
<dbReference type="PROSITE" id="PS50011">
    <property type="entry name" value="PROTEIN_KINASE_DOM"/>
    <property type="match status" value="1"/>
</dbReference>
<feature type="non-terminal residue" evidence="2">
    <location>
        <position position="1"/>
    </location>
</feature>
<dbReference type="HOGENOM" id="CLU_000288_7_18_1"/>
<keyword evidence="3" id="KW-1185">Reference proteome</keyword>
<evidence type="ECO:0000313" key="2">
    <source>
        <dbReference type="EMBL" id="EMD31551.1"/>
    </source>
</evidence>
<dbReference type="Gene3D" id="1.10.510.10">
    <property type="entry name" value="Transferase(Phosphotransferase) domain 1"/>
    <property type="match status" value="1"/>
</dbReference>
<dbReference type="GO" id="GO:0005524">
    <property type="term" value="F:ATP binding"/>
    <property type="evidence" value="ECO:0007669"/>
    <property type="project" value="InterPro"/>
</dbReference>
<dbReference type="GO" id="GO:0004674">
    <property type="term" value="F:protein serine/threonine kinase activity"/>
    <property type="evidence" value="ECO:0007669"/>
    <property type="project" value="TreeGrafter"/>
</dbReference>
<dbReference type="PANTHER" id="PTHR44329:SF289">
    <property type="entry name" value="SERINE_THREONINE-PROTEIN KINASE VIK"/>
    <property type="match status" value="1"/>
</dbReference>
<dbReference type="SMART" id="SM00220">
    <property type="entry name" value="S_TKc"/>
    <property type="match status" value="1"/>
</dbReference>
<accession>M2QYE4</accession>
<name>M2QYE4_CERS8</name>
<dbReference type="InterPro" id="IPR051681">
    <property type="entry name" value="Ser/Thr_Kinases-Pseudokinases"/>
</dbReference>
<dbReference type="InterPro" id="IPR011009">
    <property type="entry name" value="Kinase-like_dom_sf"/>
</dbReference>
<proteinExistence type="predicted"/>
<dbReference type="InterPro" id="IPR008271">
    <property type="entry name" value="Ser/Thr_kinase_AS"/>
</dbReference>
<dbReference type="EMBL" id="KB445817">
    <property type="protein sequence ID" value="EMD31551.1"/>
    <property type="molecule type" value="Genomic_DNA"/>
</dbReference>
<dbReference type="PANTHER" id="PTHR44329">
    <property type="entry name" value="SERINE/THREONINE-PROTEIN KINASE TNNI3K-RELATED"/>
    <property type="match status" value="1"/>
</dbReference>